<reference evidence="1" key="1">
    <citation type="submission" date="2023-10" db="EMBL/GenBank/DDBJ databases">
        <authorList>
            <person name="Hackl T."/>
        </authorList>
    </citation>
    <scope>NUCLEOTIDE SEQUENCE</scope>
</reference>
<gene>
    <name evidence="1" type="ORF">KHLLAP_LOCUS8831</name>
</gene>
<organism evidence="1 2">
    <name type="scientific">Anthostomella pinea</name>
    <dbReference type="NCBI Taxonomy" id="933095"/>
    <lineage>
        <taxon>Eukaryota</taxon>
        <taxon>Fungi</taxon>
        <taxon>Dikarya</taxon>
        <taxon>Ascomycota</taxon>
        <taxon>Pezizomycotina</taxon>
        <taxon>Sordariomycetes</taxon>
        <taxon>Xylariomycetidae</taxon>
        <taxon>Xylariales</taxon>
        <taxon>Xylariaceae</taxon>
        <taxon>Anthostomella</taxon>
    </lineage>
</organism>
<proteinExistence type="predicted"/>
<keyword evidence="2" id="KW-1185">Reference proteome</keyword>
<evidence type="ECO:0000313" key="1">
    <source>
        <dbReference type="EMBL" id="CAJ2508363.1"/>
    </source>
</evidence>
<comment type="caution">
    <text evidence="1">The sequence shown here is derived from an EMBL/GenBank/DDBJ whole genome shotgun (WGS) entry which is preliminary data.</text>
</comment>
<name>A0AAI8VIE2_9PEZI</name>
<dbReference type="AlphaFoldDB" id="A0AAI8VIE2"/>
<accession>A0AAI8VIE2</accession>
<dbReference type="EMBL" id="CAUWAG010000011">
    <property type="protein sequence ID" value="CAJ2508363.1"/>
    <property type="molecule type" value="Genomic_DNA"/>
</dbReference>
<protein>
    <submittedName>
        <fullName evidence="1">Uu.00g133890.m01.CDS01</fullName>
    </submittedName>
</protein>
<sequence>MINTYVLTTCPPRRRQAHLGPDLQGGSHCWHLQQHNGELQAVEREIHGGAYIIRDVVTFTEYRQRKTITVGDICRTPNAHGVDGWKLRFGDSIALEVELGQIVVGERLPRTRETESIKSMRAREVVGESRCRATAKTKTKTTLSTSIPLFPLLPTVHSESQSHRGSGMKLELRKNWTLSSLSPPETATLPQVDVMTNEPMAMSNEPTPGSAI</sequence>
<dbReference type="Proteomes" id="UP001295740">
    <property type="component" value="Unassembled WGS sequence"/>
</dbReference>
<evidence type="ECO:0000313" key="2">
    <source>
        <dbReference type="Proteomes" id="UP001295740"/>
    </source>
</evidence>